<feature type="coiled-coil region" evidence="2">
    <location>
        <begin position="27"/>
        <end position="54"/>
    </location>
</feature>
<proteinExistence type="predicted"/>
<dbReference type="Pfam" id="PF13868">
    <property type="entry name" value="TPH"/>
    <property type="match status" value="1"/>
</dbReference>
<dbReference type="AlphaFoldDB" id="A0A672TU91"/>
<organism evidence="5 6">
    <name type="scientific">Strigops habroptila</name>
    <name type="common">Kakapo</name>
    <dbReference type="NCBI Taxonomy" id="2489341"/>
    <lineage>
        <taxon>Eukaryota</taxon>
        <taxon>Metazoa</taxon>
        <taxon>Chordata</taxon>
        <taxon>Craniata</taxon>
        <taxon>Vertebrata</taxon>
        <taxon>Euteleostomi</taxon>
        <taxon>Archelosauria</taxon>
        <taxon>Archosauria</taxon>
        <taxon>Dinosauria</taxon>
        <taxon>Saurischia</taxon>
        <taxon>Theropoda</taxon>
        <taxon>Coelurosauria</taxon>
        <taxon>Aves</taxon>
        <taxon>Neognathae</taxon>
        <taxon>Neoaves</taxon>
        <taxon>Telluraves</taxon>
        <taxon>Australaves</taxon>
        <taxon>Psittaciformes</taxon>
        <taxon>Psittacidae</taxon>
        <taxon>Strigops</taxon>
    </lineage>
</organism>
<feature type="region of interest" description="Disordered" evidence="3">
    <location>
        <begin position="230"/>
        <end position="284"/>
    </location>
</feature>
<protein>
    <submittedName>
        <fullName evidence="5">Coiled-coil domain-containing protein 173-like</fullName>
    </submittedName>
</protein>
<dbReference type="InterPro" id="IPR039986">
    <property type="entry name" value="CFAP210"/>
</dbReference>
<reference evidence="5" key="2">
    <citation type="submission" date="2025-08" db="UniProtKB">
        <authorList>
            <consortium name="Ensembl"/>
        </authorList>
    </citation>
    <scope>IDENTIFICATION</scope>
</reference>
<feature type="compositionally biased region" description="Basic and acidic residues" evidence="3">
    <location>
        <begin position="230"/>
        <end position="240"/>
    </location>
</feature>
<feature type="coiled-coil region" evidence="2">
    <location>
        <begin position="164"/>
        <end position="209"/>
    </location>
</feature>
<dbReference type="OMA" id="KEHKDQA"/>
<evidence type="ECO:0000256" key="3">
    <source>
        <dbReference type="SAM" id="MobiDB-lite"/>
    </source>
</evidence>
<dbReference type="InterPro" id="IPR043597">
    <property type="entry name" value="TPH_dom"/>
</dbReference>
<feature type="compositionally biased region" description="Basic and acidic residues" evidence="3">
    <location>
        <begin position="254"/>
        <end position="284"/>
    </location>
</feature>
<keyword evidence="1 2" id="KW-0175">Coiled coil</keyword>
<evidence type="ECO:0000256" key="2">
    <source>
        <dbReference type="SAM" id="Coils"/>
    </source>
</evidence>
<reference evidence="5 6" key="1">
    <citation type="submission" date="2019-11" db="EMBL/GenBank/DDBJ databases">
        <title>Strigops habroptila (kakapo) genome, bStrHab1, primary haplotype, v2.</title>
        <authorList>
            <person name="Jarvis E.D."/>
            <person name="Howard J."/>
            <person name="Rhie A."/>
            <person name="Phillippy A."/>
            <person name="Korlach J."/>
            <person name="Digby A."/>
            <person name="Iorns D."/>
            <person name="Eason D."/>
            <person name="Robertson B."/>
            <person name="Raemaekers T."/>
            <person name="Howe K."/>
            <person name="Lewin H."/>
            <person name="Damas J."/>
            <person name="Hastie A."/>
            <person name="Tracey A."/>
            <person name="Chow W."/>
            <person name="Fedrigo O."/>
        </authorList>
    </citation>
    <scope>NUCLEOTIDE SEQUENCE [LARGE SCALE GENOMIC DNA]</scope>
</reference>
<evidence type="ECO:0000259" key="4">
    <source>
        <dbReference type="Pfam" id="PF13868"/>
    </source>
</evidence>
<dbReference type="InParanoid" id="A0A672TU91"/>
<evidence type="ECO:0000313" key="6">
    <source>
        <dbReference type="Proteomes" id="UP000472266"/>
    </source>
</evidence>
<feature type="coiled-coil region" evidence="2">
    <location>
        <begin position="87"/>
        <end position="114"/>
    </location>
</feature>
<dbReference type="GeneID" id="115608003"/>
<evidence type="ECO:0000313" key="5">
    <source>
        <dbReference type="Ensembl" id="ENSSHBP00005005589.1"/>
    </source>
</evidence>
<dbReference type="RefSeq" id="XP_030341927.1">
    <property type="nucleotide sequence ID" value="XM_030486067.1"/>
</dbReference>
<dbReference type="Ensembl" id="ENSSHBT00005006772.1">
    <property type="protein sequence ID" value="ENSSHBP00005005589.1"/>
    <property type="gene ID" value="ENSSHBG00005004885.1"/>
</dbReference>
<dbReference type="Proteomes" id="UP000472266">
    <property type="component" value="Chromosome 6"/>
</dbReference>
<dbReference type="KEGG" id="shab:115608003"/>
<dbReference type="PANTHER" id="PTHR28663">
    <property type="entry name" value="COILED-COIL DOMAIN-CONTAINING PROTEIN 173"/>
    <property type="match status" value="1"/>
</dbReference>
<keyword evidence="6" id="KW-1185">Reference proteome</keyword>
<sequence>MDRDGPDAARREAEVERGRYLERRAVAQEQLAQIKEHKDQADLAKLENKREGEQIQRLTQLYQLEIQRGREKDQEEKVERRRQHHEYVAEKKIIEAEEKQKEDQEDDLIEAYIKGKEMMADLTREKVAETNRVMQVHKDKALEQLTAQINEAFKIEDDRLARGAAAVEDEYQIKNKEKEAKQKAAIESIAEHRTAVMKMKAEKEKEEKAESERDHSEWMTADRIYLEMEKDKKQRQHDASMEVQKFQIQQMAEKQAKKQQEKQDDLDFDAQREAAFHKDRAFRR</sequence>
<dbReference type="OrthoDB" id="331765at2759"/>
<accession>A0A672TU91</accession>
<dbReference type="PANTHER" id="PTHR28663:SF1">
    <property type="entry name" value="CILIA- AND FLAGELLA- ASSOCIATED PROTEIN 210"/>
    <property type="match status" value="1"/>
</dbReference>
<reference evidence="5" key="3">
    <citation type="submission" date="2025-09" db="UniProtKB">
        <authorList>
            <consortium name="Ensembl"/>
        </authorList>
    </citation>
    <scope>IDENTIFICATION</scope>
</reference>
<dbReference type="GO" id="GO:0005879">
    <property type="term" value="C:axonemal microtubule"/>
    <property type="evidence" value="ECO:0007669"/>
    <property type="project" value="TreeGrafter"/>
</dbReference>
<name>A0A672TU91_STRHB</name>
<dbReference type="GeneTree" id="ENSGT00960000189603"/>
<gene>
    <name evidence="5" type="primary">LOC115608003</name>
</gene>
<feature type="domain" description="Trichohyalin-plectin-homology" evidence="4">
    <location>
        <begin position="7"/>
        <end position="273"/>
    </location>
</feature>
<evidence type="ECO:0000256" key="1">
    <source>
        <dbReference type="ARBA" id="ARBA00023054"/>
    </source>
</evidence>